<proteinExistence type="predicted"/>
<accession>A0A381J8S4</accession>
<gene>
    <name evidence="2" type="ORF">NCTC9836_01946</name>
</gene>
<keyword evidence="1" id="KW-0472">Membrane</keyword>
<sequence>MNELTNKPWFKNVNPFILLVLLTALMTALSILTSYQPIWANVPINIILPIVVLLKLKTVFFERLKLSTLLLMRALIIFSVLNVFPGDLYVKIVLIFLCINILEATLTDLKRKKYCNVVTGIALIASIFFINIEWLDYYYVASSKSSLGMVFWIIAYTLWNWIFVTNEFKPSIAKFHLGVLAAPILGVIFNFNPALWLIFRGNSLTIAGIIQISNKEYLENKFSSENFSKFVQTTAKKSIQITLMIINLSLLLGMVIISLS</sequence>
<feature type="transmembrane region" description="Helical" evidence="1">
    <location>
        <begin position="114"/>
        <end position="134"/>
    </location>
</feature>
<reference evidence="2 3" key="1">
    <citation type="submission" date="2018-06" db="EMBL/GenBank/DDBJ databases">
        <authorList>
            <consortium name="Pathogen Informatics"/>
            <person name="Doyle S."/>
        </authorList>
    </citation>
    <scope>NUCLEOTIDE SEQUENCE [LARGE SCALE GENOMIC DNA]</scope>
    <source>
        <strain evidence="2 3">NCTC9836</strain>
    </source>
</reference>
<protein>
    <submittedName>
        <fullName evidence="2">Uncharacterized protein</fullName>
    </submittedName>
</protein>
<feature type="transmembrane region" description="Helical" evidence="1">
    <location>
        <begin position="38"/>
        <end position="54"/>
    </location>
</feature>
<dbReference type="Proteomes" id="UP000254664">
    <property type="component" value="Unassembled WGS sequence"/>
</dbReference>
<dbReference type="AlphaFoldDB" id="A0A381J8S4"/>
<feature type="transmembrane region" description="Helical" evidence="1">
    <location>
        <begin position="12"/>
        <end position="32"/>
    </location>
</feature>
<keyword evidence="1" id="KW-0812">Transmembrane</keyword>
<keyword evidence="3" id="KW-1185">Reference proteome</keyword>
<evidence type="ECO:0000256" key="1">
    <source>
        <dbReference type="SAM" id="Phobius"/>
    </source>
</evidence>
<name>A0A381J8S4_9CLOT</name>
<dbReference type="RefSeq" id="WP_207658379.1">
    <property type="nucleotide sequence ID" value="NZ_UFWZ01000001.1"/>
</dbReference>
<dbReference type="EMBL" id="UFWZ01000001">
    <property type="protein sequence ID" value="SUY47611.1"/>
    <property type="molecule type" value="Genomic_DNA"/>
</dbReference>
<feature type="transmembrane region" description="Helical" evidence="1">
    <location>
        <begin position="239"/>
        <end position="259"/>
    </location>
</feature>
<keyword evidence="1" id="KW-1133">Transmembrane helix</keyword>
<feature type="transmembrane region" description="Helical" evidence="1">
    <location>
        <begin position="146"/>
        <end position="163"/>
    </location>
</feature>
<organism evidence="2 3">
    <name type="scientific">Clostridium putrefaciens</name>
    <dbReference type="NCBI Taxonomy" id="99675"/>
    <lineage>
        <taxon>Bacteria</taxon>
        <taxon>Bacillati</taxon>
        <taxon>Bacillota</taxon>
        <taxon>Clostridia</taxon>
        <taxon>Eubacteriales</taxon>
        <taxon>Clostridiaceae</taxon>
        <taxon>Clostridium</taxon>
    </lineage>
</organism>
<feature type="transmembrane region" description="Helical" evidence="1">
    <location>
        <begin position="175"/>
        <end position="199"/>
    </location>
</feature>
<evidence type="ECO:0000313" key="2">
    <source>
        <dbReference type="EMBL" id="SUY47611.1"/>
    </source>
</evidence>
<evidence type="ECO:0000313" key="3">
    <source>
        <dbReference type="Proteomes" id="UP000254664"/>
    </source>
</evidence>